<dbReference type="Proteomes" id="UP000821866">
    <property type="component" value="Unassembled WGS sequence"/>
</dbReference>
<organism evidence="2 3">
    <name type="scientific">Rhipicephalus microplus</name>
    <name type="common">Cattle tick</name>
    <name type="synonym">Boophilus microplus</name>
    <dbReference type="NCBI Taxonomy" id="6941"/>
    <lineage>
        <taxon>Eukaryota</taxon>
        <taxon>Metazoa</taxon>
        <taxon>Ecdysozoa</taxon>
        <taxon>Arthropoda</taxon>
        <taxon>Chelicerata</taxon>
        <taxon>Arachnida</taxon>
        <taxon>Acari</taxon>
        <taxon>Parasitiformes</taxon>
        <taxon>Ixodida</taxon>
        <taxon>Ixodoidea</taxon>
        <taxon>Ixodidae</taxon>
        <taxon>Rhipicephalinae</taxon>
        <taxon>Rhipicephalus</taxon>
        <taxon>Boophilus</taxon>
    </lineage>
</organism>
<feature type="compositionally biased region" description="Polar residues" evidence="1">
    <location>
        <begin position="1"/>
        <end position="35"/>
    </location>
</feature>
<gene>
    <name evidence="2" type="ORF">HPB51_028318</name>
</gene>
<feature type="region of interest" description="Disordered" evidence="1">
    <location>
        <begin position="118"/>
        <end position="157"/>
    </location>
</feature>
<keyword evidence="3" id="KW-1185">Reference proteome</keyword>
<name>A0A9J6CY53_RHIMP</name>
<protein>
    <submittedName>
        <fullName evidence="2">Uncharacterized protein</fullName>
    </submittedName>
</protein>
<reference evidence="2" key="1">
    <citation type="journal article" date="2020" name="Cell">
        <title>Large-Scale Comparative Analyses of Tick Genomes Elucidate Their Genetic Diversity and Vector Capacities.</title>
        <authorList>
            <consortium name="Tick Genome and Microbiome Consortium (TIGMIC)"/>
            <person name="Jia N."/>
            <person name="Wang J."/>
            <person name="Shi W."/>
            <person name="Du L."/>
            <person name="Sun Y."/>
            <person name="Zhan W."/>
            <person name="Jiang J.F."/>
            <person name="Wang Q."/>
            <person name="Zhang B."/>
            <person name="Ji P."/>
            <person name="Bell-Sakyi L."/>
            <person name="Cui X.M."/>
            <person name="Yuan T.T."/>
            <person name="Jiang B.G."/>
            <person name="Yang W.F."/>
            <person name="Lam T.T."/>
            <person name="Chang Q.C."/>
            <person name="Ding S.J."/>
            <person name="Wang X.J."/>
            <person name="Zhu J.G."/>
            <person name="Ruan X.D."/>
            <person name="Zhao L."/>
            <person name="Wei J.T."/>
            <person name="Ye R.Z."/>
            <person name="Que T.C."/>
            <person name="Du C.H."/>
            <person name="Zhou Y.H."/>
            <person name="Cheng J.X."/>
            <person name="Dai P.F."/>
            <person name="Guo W.B."/>
            <person name="Han X.H."/>
            <person name="Huang E.J."/>
            <person name="Li L.F."/>
            <person name="Wei W."/>
            <person name="Gao Y.C."/>
            <person name="Liu J.Z."/>
            <person name="Shao H.Z."/>
            <person name="Wang X."/>
            <person name="Wang C.C."/>
            <person name="Yang T.C."/>
            <person name="Huo Q.B."/>
            <person name="Li W."/>
            <person name="Chen H.Y."/>
            <person name="Chen S.E."/>
            <person name="Zhou L.G."/>
            <person name="Ni X.B."/>
            <person name="Tian J.H."/>
            <person name="Sheng Y."/>
            <person name="Liu T."/>
            <person name="Pan Y.S."/>
            <person name="Xia L.Y."/>
            <person name="Li J."/>
            <person name="Zhao F."/>
            <person name="Cao W.C."/>
        </authorList>
    </citation>
    <scope>NUCLEOTIDE SEQUENCE</scope>
    <source>
        <strain evidence="2">Rmic-2018</strain>
    </source>
</reference>
<comment type="caution">
    <text evidence="2">The sequence shown here is derived from an EMBL/GenBank/DDBJ whole genome shotgun (WGS) entry which is preliminary data.</text>
</comment>
<feature type="region of interest" description="Disordered" evidence="1">
    <location>
        <begin position="1"/>
        <end position="39"/>
    </location>
</feature>
<dbReference type="EMBL" id="JABSTU010005005">
    <property type="protein sequence ID" value="KAH7950648.1"/>
    <property type="molecule type" value="Genomic_DNA"/>
</dbReference>
<accession>A0A9J6CY53</accession>
<proteinExistence type="predicted"/>
<evidence type="ECO:0000256" key="1">
    <source>
        <dbReference type="SAM" id="MobiDB-lite"/>
    </source>
</evidence>
<sequence length="180" mass="19643">MGQTTRTSKAKLISTNRTPTRAHNIETQKTTTNKEPQPCKLPPQFQDLSTTIATQDAHPERQEVSIATPTPAVPVQPRSVVAHAADQSSGTRIRPRSSYWNLRCPRLRMVLPPALQKANLVSPSPPPCEEDRTQGSHLEDGDLASGVQESLPRGSYAGHRGYAVLSSRGFDSYPAPPPEM</sequence>
<evidence type="ECO:0000313" key="2">
    <source>
        <dbReference type="EMBL" id="KAH7950648.1"/>
    </source>
</evidence>
<evidence type="ECO:0000313" key="3">
    <source>
        <dbReference type="Proteomes" id="UP000821866"/>
    </source>
</evidence>
<reference evidence="2" key="2">
    <citation type="submission" date="2021-09" db="EMBL/GenBank/DDBJ databases">
        <authorList>
            <person name="Jia N."/>
            <person name="Wang J."/>
            <person name="Shi W."/>
            <person name="Du L."/>
            <person name="Sun Y."/>
            <person name="Zhan W."/>
            <person name="Jiang J."/>
            <person name="Wang Q."/>
            <person name="Zhang B."/>
            <person name="Ji P."/>
            <person name="Sakyi L.B."/>
            <person name="Cui X."/>
            <person name="Yuan T."/>
            <person name="Jiang B."/>
            <person name="Yang W."/>
            <person name="Lam T.T.-Y."/>
            <person name="Chang Q."/>
            <person name="Ding S."/>
            <person name="Wang X."/>
            <person name="Zhu J."/>
            <person name="Ruan X."/>
            <person name="Zhao L."/>
            <person name="Wei J."/>
            <person name="Que T."/>
            <person name="Du C."/>
            <person name="Cheng J."/>
            <person name="Dai P."/>
            <person name="Han X."/>
            <person name="Huang E."/>
            <person name="Gao Y."/>
            <person name="Liu J."/>
            <person name="Shao H."/>
            <person name="Ye R."/>
            <person name="Li L."/>
            <person name="Wei W."/>
            <person name="Wang X."/>
            <person name="Wang C."/>
            <person name="Huo Q."/>
            <person name="Li W."/>
            <person name="Guo W."/>
            <person name="Chen H."/>
            <person name="Chen S."/>
            <person name="Zhou L."/>
            <person name="Zhou L."/>
            <person name="Ni X."/>
            <person name="Tian J."/>
            <person name="Zhou Y."/>
            <person name="Sheng Y."/>
            <person name="Liu T."/>
            <person name="Pan Y."/>
            <person name="Xia L."/>
            <person name="Li J."/>
            <person name="Zhao F."/>
            <person name="Cao W."/>
        </authorList>
    </citation>
    <scope>NUCLEOTIDE SEQUENCE</scope>
    <source>
        <strain evidence="2">Rmic-2018</strain>
        <tissue evidence="2">Larvae</tissue>
    </source>
</reference>
<feature type="compositionally biased region" description="Basic and acidic residues" evidence="1">
    <location>
        <begin position="129"/>
        <end position="140"/>
    </location>
</feature>
<dbReference type="AlphaFoldDB" id="A0A9J6CY53"/>